<keyword evidence="5" id="KW-1185">Reference proteome</keyword>
<dbReference type="EMBL" id="JACEIK010046903">
    <property type="protein sequence ID" value="MCE5167072.1"/>
    <property type="molecule type" value="Genomic_DNA"/>
</dbReference>
<dbReference type="Pfam" id="PF12854">
    <property type="entry name" value="PPR_1"/>
    <property type="match status" value="2"/>
</dbReference>
<feature type="non-terminal residue" evidence="4">
    <location>
        <position position="360"/>
    </location>
</feature>
<keyword evidence="2" id="KW-0677">Repeat</keyword>
<evidence type="ECO:0000313" key="5">
    <source>
        <dbReference type="Proteomes" id="UP000823775"/>
    </source>
</evidence>
<dbReference type="InterPro" id="IPR002885">
    <property type="entry name" value="PPR_rpt"/>
</dbReference>
<comment type="caution">
    <text evidence="4">The sequence shown here is derived from an EMBL/GenBank/DDBJ whole genome shotgun (WGS) entry which is preliminary data.</text>
</comment>
<protein>
    <recommendedName>
        <fullName evidence="6">Pentatricopeptide repeat-containing protein At1g12700, mitochondrial</fullName>
    </recommendedName>
</protein>
<feature type="repeat" description="PPR" evidence="3">
    <location>
        <begin position="234"/>
        <end position="268"/>
    </location>
</feature>
<dbReference type="Pfam" id="PF13041">
    <property type="entry name" value="PPR_2"/>
    <property type="match status" value="2"/>
</dbReference>
<dbReference type="SUPFAM" id="SSF81901">
    <property type="entry name" value="HCP-like"/>
    <property type="match status" value="1"/>
</dbReference>
<dbReference type="Gene3D" id="1.25.40.10">
    <property type="entry name" value="Tetratricopeptide repeat domain"/>
    <property type="match status" value="3"/>
</dbReference>
<evidence type="ECO:0000256" key="1">
    <source>
        <dbReference type="ARBA" id="ARBA00007626"/>
    </source>
</evidence>
<feature type="repeat" description="PPR" evidence="3">
    <location>
        <begin position="199"/>
        <end position="233"/>
    </location>
</feature>
<dbReference type="PANTHER" id="PTHR46128:SF358">
    <property type="entry name" value="TETRATRICOPEPTIDE REPEAT (TPR)-LIKE SUPERFAMILY PROTEIN"/>
    <property type="match status" value="1"/>
</dbReference>
<accession>A0ABS8Y6Y3</accession>
<evidence type="ECO:0000256" key="3">
    <source>
        <dbReference type="PROSITE-ProRule" id="PRU00708"/>
    </source>
</evidence>
<evidence type="ECO:0000256" key="2">
    <source>
        <dbReference type="ARBA" id="ARBA00022737"/>
    </source>
</evidence>
<dbReference type="InterPro" id="IPR011990">
    <property type="entry name" value="TPR-like_helical_dom_sf"/>
</dbReference>
<name>A0ABS8Y6Y3_DATST</name>
<sequence length="360" mass="41082">MRRISLRNNGIPFLSSFVIRHCCSEIRVYSSSHSKNTVKGKHAVHINIEKEVKCLDDAVTLFHRMVRMQPLPSVLVFCKLFKTIVNLKHYSALVSLFREMRKLGIPIDVFILNIVTNSYCLMHRVDCAFSVLPIYLKNGIPFNVVTFNTLLRGIFAENKVKDAVELFKNAIMDGYCLCGQLGRARRIFDILIDKGIEPSIFSYNILINGYCKKKNLSEAMQLFHEISQNGPKPNIVTCNTILQGLFEVGRIGDAKIIYTEMLSTGSIPNFYTYCTLLNGYFKCGLVEEAMLLFNKLEEKRENTRIEYYNIVINGLCKNGKLDEGRAIFEKLSFIGLLPNVRTYNTMINGFCLEGLFDEAK</sequence>
<feature type="repeat" description="PPR" evidence="3">
    <location>
        <begin position="164"/>
        <end position="198"/>
    </location>
</feature>
<evidence type="ECO:0008006" key="6">
    <source>
        <dbReference type="Google" id="ProtNLM"/>
    </source>
</evidence>
<reference evidence="4 5" key="1">
    <citation type="journal article" date="2021" name="BMC Genomics">
        <title>Datura genome reveals duplications of psychoactive alkaloid biosynthetic genes and high mutation rate following tissue culture.</title>
        <authorList>
            <person name="Rajewski A."/>
            <person name="Carter-House D."/>
            <person name="Stajich J."/>
            <person name="Litt A."/>
        </authorList>
    </citation>
    <scope>NUCLEOTIDE SEQUENCE [LARGE SCALE GENOMIC DNA]</scope>
    <source>
        <strain evidence="4">AR-01</strain>
    </source>
</reference>
<evidence type="ECO:0000313" key="4">
    <source>
        <dbReference type="EMBL" id="MCE5167072.1"/>
    </source>
</evidence>
<feature type="repeat" description="PPR" evidence="3">
    <location>
        <begin position="304"/>
        <end position="338"/>
    </location>
</feature>
<dbReference type="Proteomes" id="UP000823775">
    <property type="component" value="Unassembled WGS sequence"/>
</dbReference>
<gene>
    <name evidence="4" type="ORF">HAX54_035752</name>
</gene>
<dbReference type="InterPro" id="IPR050872">
    <property type="entry name" value="PPR_P_subfamily"/>
</dbReference>
<proteinExistence type="inferred from homology"/>
<dbReference type="PROSITE" id="PS51375">
    <property type="entry name" value="PPR"/>
    <property type="match status" value="6"/>
</dbReference>
<feature type="repeat" description="PPR" evidence="3">
    <location>
        <begin position="339"/>
        <end position="360"/>
    </location>
</feature>
<organism evidence="4 5">
    <name type="scientific">Datura stramonium</name>
    <name type="common">Jimsonweed</name>
    <name type="synonym">Common thornapple</name>
    <dbReference type="NCBI Taxonomy" id="4076"/>
    <lineage>
        <taxon>Eukaryota</taxon>
        <taxon>Viridiplantae</taxon>
        <taxon>Streptophyta</taxon>
        <taxon>Embryophyta</taxon>
        <taxon>Tracheophyta</taxon>
        <taxon>Spermatophyta</taxon>
        <taxon>Magnoliopsida</taxon>
        <taxon>eudicotyledons</taxon>
        <taxon>Gunneridae</taxon>
        <taxon>Pentapetalae</taxon>
        <taxon>asterids</taxon>
        <taxon>lamiids</taxon>
        <taxon>Solanales</taxon>
        <taxon>Solanaceae</taxon>
        <taxon>Solanoideae</taxon>
        <taxon>Datureae</taxon>
        <taxon>Datura</taxon>
    </lineage>
</organism>
<dbReference type="PANTHER" id="PTHR46128">
    <property type="entry name" value="MITOCHONDRIAL GROUP I INTRON SPLICING FACTOR CCM1"/>
    <property type="match status" value="1"/>
</dbReference>
<dbReference type="NCBIfam" id="TIGR00756">
    <property type="entry name" value="PPR"/>
    <property type="match status" value="6"/>
</dbReference>
<comment type="similarity">
    <text evidence="1">Belongs to the PPR family. P subfamily.</text>
</comment>
<feature type="repeat" description="PPR" evidence="3">
    <location>
        <begin position="269"/>
        <end position="299"/>
    </location>
</feature>